<evidence type="ECO:0000313" key="2">
    <source>
        <dbReference type="EMBL" id="TXD41282.1"/>
    </source>
</evidence>
<reference evidence="2 3" key="1">
    <citation type="submission" date="2019-08" db="EMBL/GenBank/DDBJ databases">
        <title>Bradymonadales sp. TMQ2.</title>
        <authorList>
            <person name="Liang Q."/>
        </authorList>
    </citation>
    <scope>NUCLEOTIDE SEQUENCE [LARGE SCALE GENOMIC DNA]</scope>
    <source>
        <strain evidence="2 3">TMQ2</strain>
    </source>
</reference>
<comment type="caution">
    <text evidence="2">The sequence shown here is derived from an EMBL/GenBank/DDBJ whole genome shotgun (WGS) entry which is preliminary data.</text>
</comment>
<proteinExistence type="predicted"/>
<feature type="signal peptide" evidence="1">
    <location>
        <begin position="1"/>
        <end position="19"/>
    </location>
</feature>
<dbReference type="Proteomes" id="UP000321046">
    <property type="component" value="Unassembled WGS sequence"/>
</dbReference>
<organism evidence="2 3">
    <name type="scientific">Lujinxingia vulgaris</name>
    <dbReference type="NCBI Taxonomy" id="2600176"/>
    <lineage>
        <taxon>Bacteria</taxon>
        <taxon>Deltaproteobacteria</taxon>
        <taxon>Bradymonadales</taxon>
        <taxon>Lujinxingiaceae</taxon>
        <taxon>Lujinxingia</taxon>
    </lineage>
</organism>
<accession>A0A5C6XP77</accession>
<dbReference type="PROSITE" id="PS51257">
    <property type="entry name" value="PROKAR_LIPOPROTEIN"/>
    <property type="match status" value="1"/>
</dbReference>
<dbReference type="OrthoDB" id="5483732at2"/>
<evidence type="ECO:0000256" key="1">
    <source>
        <dbReference type="SAM" id="SignalP"/>
    </source>
</evidence>
<gene>
    <name evidence="2" type="ORF">FRC96_04675</name>
</gene>
<sequence length="582" mass="63053">MTYPRLSYCALTTPLLTLALLTTFGCNSGCPSKNGAAKLAKHFPADTEAAFAVPNLGGALLAIDASLKSEALDVPTQRRQQVRLEELTASFAEKASFDLRDAQAWAARGIKLDGAVFGGVIKGNPILCAPVSDAPKFDAFLTETVGPALDTDPSARHREERVGDHFIHAYGDTFAWTHIKGAACATSTAQAPPSNPEPIPTTILANFLKGPGDAPLSKHRPFQHFQNEVLASSLFGLFLPAAPELADNSLWSSFVPEEGTESFDEFFAHTSGIGIGLSIENDILRWRLWMGDAEPAPDGTEPPSISLAAHTLPWSNFATDETLLAARTSMHPQDLWNYSRNELTEEDRQRLDALFESVREVTDYNLDIKEDLIDNLSGQTGLFIYRGDQPARDSLGLMTALKELRALAIIQFIEPQKLEALHTRMLALISERPFINLKERPLRQSDGTDAPDITLVEHALLPITIYRHGQLLVFATNALSENEVAAYLRGQRAAPPLSGENSALGGPFASAEHLNAVFARGEVTGFLDHIADYHAYIPKDVQETSVRIDALEHSTVLDVNTYPAGASILDVGAKAVGVVGGM</sequence>
<evidence type="ECO:0000313" key="3">
    <source>
        <dbReference type="Proteomes" id="UP000321046"/>
    </source>
</evidence>
<keyword evidence="1" id="KW-0732">Signal</keyword>
<feature type="chain" id="PRO_5023105059" evidence="1">
    <location>
        <begin position="20"/>
        <end position="582"/>
    </location>
</feature>
<name>A0A5C6XP77_9DELT</name>
<dbReference type="EMBL" id="VOSL01000020">
    <property type="protein sequence ID" value="TXD41282.1"/>
    <property type="molecule type" value="Genomic_DNA"/>
</dbReference>
<dbReference type="RefSeq" id="WP_146973267.1">
    <property type="nucleotide sequence ID" value="NZ_VOSL01000020.1"/>
</dbReference>
<protein>
    <submittedName>
        <fullName evidence="2">Uncharacterized protein</fullName>
    </submittedName>
</protein>
<dbReference type="AlphaFoldDB" id="A0A5C6XP77"/>